<protein>
    <submittedName>
        <fullName evidence="1">Uncharacterized protein</fullName>
    </submittedName>
</protein>
<dbReference type="EMBL" id="UAUF01000010">
    <property type="protein sequence ID" value="SPZ04987.1"/>
    <property type="molecule type" value="Genomic_DNA"/>
</dbReference>
<accession>A0A2X2CA33</accession>
<name>A0A2X2CA33_PSELU</name>
<dbReference type="Proteomes" id="UP000250443">
    <property type="component" value="Unassembled WGS sequence"/>
</dbReference>
<sequence length="82" mass="9134">MTSEERSPLINCLDRSFRVMPLWAQAACKHSMAAPEINPKTGKSFTSFRVVISMAADETLETLRDDFESNGDLLPEERGLSS</sequence>
<organism evidence="1 2">
    <name type="scientific">Pseudomonas luteola</name>
    <dbReference type="NCBI Taxonomy" id="47886"/>
    <lineage>
        <taxon>Bacteria</taxon>
        <taxon>Pseudomonadati</taxon>
        <taxon>Pseudomonadota</taxon>
        <taxon>Gammaproteobacteria</taxon>
        <taxon>Pseudomonadales</taxon>
        <taxon>Pseudomonadaceae</taxon>
        <taxon>Pseudomonas</taxon>
    </lineage>
</organism>
<dbReference type="AlphaFoldDB" id="A0A2X2CA33"/>
<evidence type="ECO:0000313" key="1">
    <source>
        <dbReference type="EMBL" id="SPZ04987.1"/>
    </source>
</evidence>
<proteinExistence type="predicted"/>
<dbReference type="GeneID" id="300269641"/>
<gene>
    <name evidence="1" type="ORF">NCTC11842_01508</name>
</gene>
<dbReference type="RefSeq" id="WP_074828852.1">
    <property type="nucleotide sequence ID" value="NZ_DALZQD010000020.1"/>
</dbReference>
<reference evidence="1 2" key="1">
    <citation type="submission" date="2018-06" db="EMBL/GenBank/DDBJ databases">
        <authorList>
            <consortium name="Pathogen Informatics"/>
            <person name="Doyle S."/>
        </authorList>
    </citation>
    <scope>NUCLEOTIDE SEQUENCE [LARGE SCALE GENOMIC DNA]</scope>
    <source>
        <strain evidence="1 2">NCTC11842</strain>
    </source>
</reference>
<evidence type="ECO:0000313" key="2">
    <source>
        <dbReference type="Proteomes" id="UP000250443"/>
    </source>
</evidence>